<dbReference type="InterPro" id="IPR036691">
    <property type="entry name" value="Endo/exonu/phosph_ase_sf"/>
</dbReference>
<feature type="region of interest" description="Disordered" evidence="1">
    <location>
        <begin position="1"/>
        <end position="33"/>
    </location>
</feature>
<dbReference type="EMBL" id="NEVH01006731">
    <property type="protein sequence ID" value="PNF36822.1"/>
    <property type="molecule type" value="Genomic_DNA"/>
</dbReference>
<keyword evidence="3" id="KW-1185">Reference proteome</keyword>
<dbReference type="Proteomes" id="UP000235965">
    <property type="component" value="Unassembled WGS sequence"/>
</dbReference>
<accession>A0A2J7R7L4</accession>
<organism evidence="2 3">
    <name type="scientific">Cryptotermes secundus</name>
    <dbReference type="NCBI Taxonomy" id="105785"/>
    <lineage>
        <taxon>Eukaryota</taxon>
        <taxon>Metazoa</taxon>
        <taxon>Ecdysozoa</taxon>
        <taxon>Arthropoda</taxon>
        <taxon>Hexapoda</taxon>
        <taxon>Insecta</taxon>
        <taxon>Pterygota</taxon>
        <taxon>Neoptera</taxon>
        <taxon>Polyneoptera</taxon>
        <taxon>Dictyoptera</taxon>
        <taxon>Blattodea</taxon>
        <taxon>Blattoidea</taxon>
        <taxon>Termitoidae</taxon>
        <taxon>Kalotermitidae</taxon>
        <taxon>Cryptotermitinae</taxon>
        <taxon>Cryptotermes</taxon>
    </lineage>
</organism>
<evidence type="ECO:0000313" key="2">
    <source>
        <dbReference type="EMBL" id="PNF36822.1"/>
    </source>
</evidence>
<evidence type="ECO:0000313" key="3">
    <source>
        <dbReference type="Proteomes" id="UP000235965"/>
    </source>
</evidence>
<dbReference type="STRING" id="105785.A0A2J7R7L4"/>
<protein>
    <recommendedName>
        <fullName evidence="4">Endonuclease/exonuclease/phosphatase domain-containing protein</fullName>
    </recommendedName>
</protein>
<dbReference type="AlphaFoldDB" id="A0A2J7R7L4"/>
<dbReference type="SUPFAM" id="SSF56219">
    <property type="entry name" value="DNase I-like"/>
    <property type="match status" value="1"/>
</dbReference>
<comment type="caution">
    <text evidence="2">The sequence shown here is derived from an EMBL/GenBank/DDBJ whole genome shotgun (WGS) entry which is preliminary data.</text>
</comment>
<reference evidence="2 3" key="1">
    <citation type="submission" date="2017-12" db="EMBL/GenBank/DDBJ databases">
        <title>Hemimetabolous genomes reveal molecular basis of termite eusociality.</title>
        <authorList>
            <person name="Harrison M.C."/>
            <person name="Jongepier E."/>
            <person name="Robertson H.M."/>
            <person name="Arning N."/>
            <person name="Bitard-Feildel T."/>
            <person name="Chao H."/>
            <person name="Childers C.P."/>
            <person name="Dinh H."/>
            <person name="Doddapaneni H."/>
            <person name="Dugan S."/>
            <person name="Gowin J."/>
            <person name="Greiner C."/>
            <person name="Han Y."/>
            <person name="Hu H."/>
            <person name="Hughes D.S.T."/>
            <person name="Huylmans A.-K."/>
            <person name="Kemena C."/>
            <person name="Kremer L.P.M."/>
            <person name="Lee S.L."/>
            <person name="Lopez-Ezquerra A."/>
            <person name="Mallet L."/>
            <person name="Monroy-Kuhn J.M."/>
            <person name="Moser A."/>
            <person name="Murali S.C."/>
            <person name="Muzny D.M."/>
            <person name="Otani S."/>
            <person name="Piulachs M.-D."/>
            <person name="Poelchau M."/>
            <person name="Qu J."/>
            <person name="Schaub F."/>
            <person name="Wada-Katsumata A."/>
            <person name="Worley K.C."/>
            <person name="Xie Q."/>
            <person name="Ylla G."/>
            <person name="Poulsen M."/>
            <person name="Gibbs R.A."/>
            <person name="Schal C."/>
            <person name="Richards S."/>
            <person name="Belles X."/>
            <person name="Korb J."/>
            <person name="Bornberg-Bauer E."/>
        </authorList>
    </citation>
    <scope>NUCLEOTIDE SEQUENCE [LARGE SCALE GENOMIC DNA]</scope>
    <source>
        <tissue evidence="2">Whole body</tissue>
    </source>
</reference>
<evidence type="ECO:0000256" key="1">
    <source>
        <dbReference type="SAM" id="MobiDB-lite"/>
    </source>
</evidence>
<sequence length="206" mass="24153">MCGAVGSRSCVEEGQGDGGVDDDEAKSEPVPSLTEALRAFESKPKRRIYTWKAPGDWRRHQLDYILVKHRFRNSVKDVKTLPGADIDSDHNLLVAKFRTRLKKITRFQKCRPRLNFEKLYAQRQSVQETLEEKLSATEGESRNAEVQWNNIKECMLDTISDLVGKVEKIARKPWVTQEMMSKMEERRKWKNVNNEEGRRKYRRLRN</sequence>
<proteinExistence type="predicted"/>
<dbReference type="InParanoid" id="A0A2J7R7L4"/>
<name>A0A2J7R7L4_9NEOP</name>
<evidence type="ECO:0008006" key="4">
    <source>
        <dbReference type="Google" id="ProtNLM"/>
    </source>
</evidence>
<gene>
    <name evidence="2" type="ORF">B7P43_G09628</name>
</gene>
<dbReference type="Gene3D" id="3.60.10.10">
    <property type="entry name" value="Endonuclease/exonuclease/phosphatase"/>
    <property type="match status" value="1"/>
</dbReference>